<keyword evidence="1" id="KW-0812">Transmembrane</keyword>
<protein>
    <submittedName>
        <fullName evidence="2">Prepilin-type N-terminal cleavage/methylation domain-containing protein</fullName>
    </submittedName>
</protein>
<reference evidence="2 3" key="1">
    <citation type="journal article" date="2020" name="Int. J. Syst. Evol. Microbiol.">
        <title>Novel acetic acid bacteria from cider fermentations: Acetobacter conturbans sp. nov. and Acetobacter fallax sp. nov.</title>
        <authorList>
            <person name="Sombolestani A.S."/>
            <person name="Cleenwerck I."/>
            <person name="Cnockaert M."/>
            <person name="Borremans W."/>
            <person name="Wieme A.D."/>
            <person name="De Vuyst L."/>
            <person name="Vandamme P."/>
        </authorList>
    </citation>
    <scope>NUCLEOTIDE SEQUENCE [LARGE SCALE GENOMIC DNA]</scope>
    <source>
        <strain evidence="2 3">LMG 1637</strain>
    </source>
</reference>
<dbReference type="Pfam" id="PF07963">
    <property type="entry name" value="N_methyl"/>
    <property type="match status" value="1"/>
</dbReference>
<evidence type="ECO:0000313" key="3">
    <source>
        <dbReference type="Proteomes" id="UP000615326"/>
    </source>
</evidence>
<keyword evidence="3" id="KW-1185">Reference proteome</keyword>
<dbReference type="NCBIfam" id="TIGR02532">
    <property type="entry name" value="IV_pilin_GFxxxE"/>
    <property type="match status" value="1"/>
</dbReference>
<dbReference type="SUPFAM" id="SSF54523">
    <property type="entry name" value="Pili subunits"/>
    <property type="match status" value="1"/>
</dbReference>
<dbReference type="RefSeq" id="WP_173577346.1">
    <property type="nucleotide sequence ID" value="NZ_WOSW01000016.1"/>
</dbReference>
<gene>
    <name evidence="2" type="ORF">GOB84_09650</name>
</gene>
<dbReference type="InterPro" id="IPR045584">
    <property type="entry name" value="Pilin-like"/>
</dbReference>
<dbReference type="EMBL" id="WOSW01000016">
    <property type="protein sequence ID" value="NHO32818.1"/>
    <property type="molecule type" value="Genomic_DNA"/>
</dbReference>
<evidence type="ECO:0000313" key="2">
    <source>
        <dbReference type="EMBL" id="NHO32818.1"/>
    </source>
</evidence>
<dbReference type="InterPro" id="IPR012902">
    <property type="entry name" value="N_methyl_site"/>
</dbReference>
<dbReference type="Proteomes" id="UP000615326">
    <property type="component" value="Unassembled WGS sequence"/>
</dbReference>
<sequence>MISHTETGEDPSQAGFTLPEIIVVLVIAGLLMGVALERGPLRSDATAFSAARSRVLGIFHDAQTLSETSGDGVSLEVSAATGHLITRHGRSVSDQKLTGATRLLLPLLNGHSAPVAFYRFTADGGASGPPVVLTLGNHACIISLSPVTGRISASES</sequence>
<keyword evidence="1" id="KW-1133">Transmembrane helix</keyword>
<dbReference type="PROSITE" id="PS00409">
    <property type="entry name" value="PROKAR_NTER_METHYL"/>
    <property type="match status" value="1"/>
</dbReference>
<keyword evidence="1" id="KW-0472">Membrane</keyword>
<feature type="transmembrane region" description="Helical" evidence="1">
    <location>
        <begin position="16"/>
        <end position="36"/>
    </location>
</feature>
<comment type="caution">
    <text evidence="2">The sequence shown here is derived from an EMBL/GenBank/DDBJ whole genome shotgun (WGS) entry which is preliminary data.</text>
</comment>
<proteinExistence type="predicted"/>
<accession>A0ABX0KD59</accession>
<evidence type="ECO:0000256" key="1">
    <source>
        <dbReference type="SAM" id="Phobius"/>
    </source>
</evidence>
<organism evidence="2 3">
    <name type="scientific">Acetobacter fallax</name>
    <dbReference type="NCBI Taxonomy" id="1737473"/>
    <lineage>
        <taxon>Bacteria</taxon>
        <taxon>Pseudomonadati</taxon>
        <taxon>Pseudomonadota</taxon>
        <taxon>Alphaproteobacteria</taxon>
        <taxon>Acetobacterales</taxon>
        <taxon>Acetobacteraceae</taxon>
        <taxon>Acetobacter</taxon>
    </lineage>
</organism>
<name>A0ABX0KD59_9PROT</name>